<sequence>NSDRILDVYSEEDLFYYVNHFLKQNVDFNQCPDCDKITFKEIDRNIACIIKQ</sequence>
<evidence type="ECO:0000313" key="2">
    <source>
        <dbReference type="Proteomes" id="UP000789920"/>
    </source>
</evidence>
<feature type="non-terminal residue" evidence="1">
    <location>
        <position position="52"/>
    </location>
</feature>
<keyword evidence="2" id="KW-1185">Reference proteome</keyword>
<gene>
    <name evidence="1" type="ORF">RPERSI_LOCUS34429</name>
</gene>
<evidence type="ECO:0000313" key="1">
    <source>
        <dbReference type="EMBL" id="CAG8847010.1"/>
    </source>
</evidence>
<dbReference type="Proteomes" id="UP000789920">
    <property type="component" value="Unassembled WGS sequence"/>
</dbReference>
<name>A0ACA9STJ6_9GLOM</name>
<protein>
    <submittedName>
        <fullName evidence="1">6644_t:CDS:1</fullName>
    </submittedName>
</protein>
<comment type="caution">
    <text evidence="1">The sequence shown here is derived from an EMBL/GenBank/DDBJ whole genome shotgun (WGS) entry which is preliminary data.</text>
</comment>
<feature type="non-terminal residue" evidence="1">
    <location>
        <position position="1"/>
    </location>
</feature>
<reference evidence="1" key="1">
    <citation type="submission" date="2021-06" db="EMBL/GenBank/DDBJ databases">
        <authorList>
            <person name="Kallberg Y."/>
            <person name="Tangrot J."/>
            <person name="Rosling A."/>
        </authorList>
    </citation>
    <scope>NUCLEOTIDE SEQUENCE</scope>
    <source>
        <strain evidence="1">MA461A</strain>
    </source>
</reference>
<proteinExistence type="predicted"/>
<dbReference type="EMBL" id="CAJVQC010153900">
    <property type="protein sequence ID" value="CAG8847010.1"/>
    <property type="molecule type" value="Genomic_DNA"/>
</dbReference>
<organism evidence="1 2">
    <name type="scientific">Racocetra persica</name>
    <dbReference type="NCBI Taxonomy" id="160502"/>
    <lineage>
        <taxon>Eukaryota</taxon>
        <taxon>Fungi</taxon>
        <taxon>Fungi incertae sedis</taxon>
        <taxon>Mucoromycota</taxon>
        <taxon>Glomeromycotina</taxon>
        <taxon>Glomeromycetes</taxon>
        <taxon>Diversisporales</taxon>
        <taxon>Gigasporaceae</taxon>
        <taxon>Racocetra</taxon>
    </lineage>
</organism>
<accession>A0ACA9STJ6</accession>